<sequence length="74" mass="8293">MRLMRFQNKKTKHAKSGNRGAQGTDLSCLIHYFRIPAEMSRSSIMLEPQLGENSCRNIAKSSIETSSSKEQYGG</sequence>
<evidence type="ECO:0000313" key="3">
    <source>
        <dbReference type="Proteomes" id="UP000887116"/>
    </source>
</evidence>
<keyword evidence="3" id="KW-1185">Reference proteome</keyword>
<dbReference type="AlphaFoldDB" id="A0A8X6GXU3"/>
<organism evidence="2 3">
    <name type="scientific">Trichonephila clavata</name>
    <name type="common">Joro spider</name>
    <name type="synonym">Nephila clavata</name>
    <dbReference type="NCBI Taxonomy" id="2740835"/>
    <lineage>
        <taxon>Eukaryota</taxon>
        <taxon>Metazoa</taxon>
        <taxon>Ecdysozoa</taxon>
        <taxon>Arthropoda</taxon>
        <taxon>Chelicerata</taxon>
        <taxon>Arachnida</taxon>
        <taxon>Araneae</taxon>
        <taxon>Araneomorphae</taxon>
        <taxon>Entelegynae</taxon>
        <taxon>Araneoidea</taxon>
        <taxon>Nephilidae</taxon>
        <taxon>Trichonephila</taxon>
    </lineage>
</organism>
<dbReference type="EMBL" id="BMAO01036853">
    <property type="protein sequence ID" value="GFR13501.1"/>
    <property type="molecule type" value="Genomic_DNA"/>
</dbReference>
<reference evidence="2" key="1">
    <citation type="submission" date="2020-07" db="EMBL/GenBank/DDBJ databases">
        <title>Multicomponent nature underlies the extraordinary mechanical properties of spider dragline silk.</title>
        <authorList>
            <person name="Kono N."/>
            <person name="Nakamura H."/>
            <person name="Mori M."/>
            <person name="Yoshida Y."/>
            <person name="Ohtoshi R."/>
            <person name="Malay A.D."/>
            <person name="Moran D.A.P."/>
            <person name="Tomita M."/>
            <person name="Numata K."/>
            <person name="Arakawa K."/>
        </authorList>
    </citation>
    <scope>NUCLEOTIDE SEQUENCE</scope>
</reference>
<evidence type="ECO:0000313" key="2">
    <source>
        <dbReference type="EMBL" id="GFR13501.1"/>
    </source>
</evidence>
<protein>
    <submittedName>
        <fullName evidence="2">Uncharacterized protein</fullName>
    </submittedName>
</protein>
<gene>
    <name evidence="2" type="ORF">TNCT_590881</name>
</gene>
<proteinExistence type="predicted"/>
<evidence type="ECO:0000256" key="1">
    <source>
        <dbReference type="SAM" id="MobiDB-lite"/>
    </source>
</evidence>
<accession>A0A8X6GXU3</accession>
<name>A0A8X6GXU3_TRICU</name>
<feature type="region of interest" description="Disordered" evidence="1">
    <location>
        <begin position="1"/>
        <end position="22"/>
    </location>
</feature>
<feature type="compositionally biased region" description="Basic residues" evidence="1">
    <location>
        <begin position="7"/>
        <end position="16"/>
    </location>
</feature>
<comment type="caution">
    <text evidence="2">The sequence shown here is derived from an EMBL/GenBank/DDBJ whole genome shotgun (WGS) entry which is preliminary data.</text>
</comment>
<dbReference type="Proteomes" id="UP000887116">
    <property type="component" value="Unassembled WGS sequence"/>
</dbReference>